<dbReference type="Pfam" id="PF14494">
    <property type="entry name" value="DUF4436"/>
    <property type="match status" value="1"/>
</dbReference>
<reference evidence="2 3" key="1">
    <citation type="submission" date="2019-10" db="EMBL/GenBank/DDBJ databases">
        <title>New genus of Silvanigrellaceae.</title>
        <authorList>
            <person name="Pitt A."/>
            <person name="Hahn M.W."/>
        </authorList>
    </citation>
    <scope>NUCLEOTIDE SEQUENCE [LARGE SCALE GENOMIC DNA]</scope>
    <source>
        <strain evidence="2 3">33A1-SZDP</strain>
    </source>
</reference>
<evidence type="ECO:0000313" key="2">
    <source>
        <dbReference type="EMBL" id="KAB8032060.1"/>
    </source>
</evidence>
<evidence type="ECO:0000313" key="3">
    <source>
        <dbReference type="Proteomes" id="UP000442694"/>
    </source>
</evidence>
<protein>
    <submittedName>
        <fullName evidence="2">DUF4436 domain-containing protein</fullName>
    </submittedName>
</protein>
<gene>
    <name evidence="2" type="ORF">GCL57_05275</name>
</gene>
<evidence type="ECO:0000256" key="1">
    <source>
        <dbReference type="SAM" id="Phobius"/>
    </source>
</evidence>
<name>A0A833JDT7_9BACT</name>
<dbReference type="InterPro" id="IPR027948">
    <property type="entry name" value="DUF4436"/>
</dbReference>
<keyword evidence="3" id="KW-1185">Reference proteome</keyword>
<proteinExistence type="predicted"/>
<sequence>MGISMKNSGTKNWFKLLILAFSVIFILGQGRYSKNTNSQEPKNDLPIVQINMLSFDDVNAVLTSKLQLFFSPKLVNESGIVQDEYNFIDVLNFNESILTIKGNKRYAAFDNGLSSNYQLDSTLNHFYYPFDSYKINLIYFLDKTNSKGVIERVPFKNNCDFCSIRGYQINTKDIFDKNRNILTLETHIMRPISTKIIVIINIIVMWVLSLVILFMTISIAKSKIKPDIGTFGFIAGLLFALPLIRNISPMIPYMGVFIDFIGFFLNEFTVACCMVASAYCWILRKDSASH</sequence>
<dbReference type="AlphaFoldDB" id="A0A833JDT7"/>
<dbReference type="Proteomes" id="UP000442694">
    <property type="component" value="Unassembled WGS sequence"/>
</dbReference>
<organism evidence="2 3">
    <name type="scientific">Fluviispira multicolorata</name>
    <dbReference type="NCBI Taxonomy" id="2654512"/>
    <lineage>
        <taxon>Bacteria</taxon>
        <taxon>Pseudomonadati</taxon>
        <taxon>Bdellovibrionota</taxon>
        <taxon>Oligoflexia</taxon>
        <taxon>Silvanigrellales</taxon>
        <taxon>Silvanigrellaceae</taxon>
        <taxon>Fluviispira</taxon>
    </lineage>
</organism>
<feature type="transmembrane region" description="Helical" evidence="1">
    <location>
        <begin position="260"/>
        <end position="282"/>
    </location>
</feature>
<keyword evidence="1" id="KW-0812">Transmembrane</keyword>
<keyword evidence="1" id="KW-1133">Transmembrane helix</keyword>
<keyword evidence="1" id="KW-0472">Membrane</keyword>
<accession>A0A833JDT7</accession>
<comment type="caution">
    <text evidence="2">The sequence shown here is derived from an EMBL/GenBank/DDBJ whole genome shotgun (WGS) entry which is preliminary data.</text>
</comment>
<feature type="transmembrane region" description="Helical" evidence="1">
    <location>
        <begin position="228"/>
        <end position="248"/>
    </location>
</feature>
<dbReference type="EMBL" id="WFLN01000005">
    <property type="protein sequence ID" value="KAB8032060.1"/>
    <property type="molecule type" value="Genomic_DNA"/>
</dbReference>
<feature type="transmembrane region" description="Helical" evidence="1">
    <location>
        <begin position="196"/>
        <end position="216"/>
    </location>
</feature>